<dbReference type="EMBL" id="JAAVJR010000010">
    <property type="protein sequence ID" value="NJW54011.1"/>
    <property type="molecule type" value="Genomic_DNA"/>
</dbReference>
<sequence length="838" mass="94933">MRPIIFSFVFLLSLQLSAQEDLSLAYYLPQDVTYNEDIPKPQEVLGYIPGEWHASHDQILNYMRVLAAATPRITLENRGRTYEGRPLVLLTITSEANHQNLETIRQKHVALTEAGAENLNTSEMPVVVNQGFSIHGNEASGANAAILAAYYLAAAEGPEINDLLENTVILFDPVFNPDGLQRFAYWANTNKSKNINPDPQDREYSEVWPGGRTNHYWFDMNRDWLPVQLPESKARIKTFHKWYPNILTDHHEMGSNSSFFFQPGIPSRTHPLTPALNQELTKEIGTYHAAAFDDIGSLYYTEENYDDFYYGKGSTFPDIQGSIGILFEQGSSRGHAQETDNGILTFPFTIRNQFTAALSTLEAAKEMRVKLLDYQRNFYQNARKEAGKDAYAFGNSKDAATAYRLAEILKRHQVKIHEVKERFTSNGETFEPGSSFLVPKNQRQQRLLSAMFERRTEFQDSLFYDISAWSFPLAFNLDFSDNAGMKNAGSLIDSLGQPAAVVPERSEYAYLMEWHAYEAPKALNKILNKGLRAKVAMQQFRVGNRHFDYGTIMIPAQNQKMNSEEIYDLLQEISGDAHVQISAVNTGLTGGINLGSNQFRALEPQKVALIVGSGITPYDAGEIWHLFDQQYDMKITKLDLSDFSRADLSRYTDIILPNQWGGRALGEDEAKQLKAWVQNGGTLIGYKNAATWFDRNEFMDLEFKENEVQAKNVTFEQRQDFRGAQGIGGAIFEAKQDRSHPINFGYKDDKISLFRDTTIFVEADSTSYKNPIRYTEEPLLSGYISEENLELLPGTVPFKHASLGSGNVVLFTDNTNFRAFWYGTNKLLMNAIFFGDEM</sequence>
<accession>A0ABX1D620</accession>
<evidence type="ECO:0000313" key="7">
    <source>
        <dbReference type="Proteomes" id="UP000703674"/>
    </source>
</evidence>
<dbReference type="PANTHER" id="PTHR11705">
    <property type="entry name" value="PROTEASE FAMILY M14 CARBOXYPEPTIDASE A,B"/>
    <property type="match status" value="1"/>
</dbReference>
<comment type="cofactor">
    <cofactor evidence="1">
        <name>Zn(2+)</name>
        <dbReference type="ChEBI" id="CHEBI:29105"/>
    </cofactor>
</comment>
<feature type="signal peptide" evidence="4">
    <location>
        <begin position="1"/>
        <end position="18"/>
    </location>
</feature>
<evidence type="ECO:0000256" key="3">
    <source>
        <dbReference type="PROSITE-ProRule" id="PRU01379"/>
    </source>
</evidence>
<feature type="chain" id="PRO_5045460947" evidence="4">
    <location>
        <begin position="19"/>
        <end position="838"/>
    </location>
</feature>
<keyword evidence="6" id="KW-0645">Protease</keyword>
<dbReference type="SMART" id="SM00631">
    <property type="entry name" value="Zn_pept"/>
    <property type="match status" value="1"/>
</dbReference>
<keyword evidence="7" id="KW-1185">Reference proteome</keyword>
<reference evidence="6 7" key="1">
    <citation type="submission" date="2020-03" db="EMBL/GenBank/DDBJ databases">
        <title>Salinimicrobium sp. nov, isolated from SCS.</title>
        <authorList>
            <person name="Cao W.R."/>
        </authorList>
    </citation>
    <scope>NUCLEOTIDE SEQUENCE [LARGE SCALE GENOMIC DNA]</scope>
    <source>
        <strain evidence="7">J15B91</strain>
    </source>
</reference>
<comment type="caution">
    <text evidence="6">The sequence shown here is derived from an EMBL/GenBank/DDBJ whole genome shotgun (WGS) entry which is preliminary data.</text>
</comment>
<feature type="domain" description="Peptidase M14" evidence="5">
    <location>
        <begin position="52"/>
        <end position="379"/>
    </location>
</feature>
<dbReference type="PANTHER" id="PTHR11705:SF145">
    <property type="entry name" value="PEPTIDASE M14 CARBOXYPEPTIDASE A DOMAIN-CONTAINING PROTEIN"/>
    <property type="match status" value="1"/>
</dbReference>
<dbReference type="Proteomes" id="UP000703674">
    <property type="component" value="Unassembled WGS sequence"/>
</dbReference>
<evidence type="ECO:0000256" key="2">
    <source>
        <dbReference type="ARBA" id="ARBA00005988"/>
    </source>
</evidence>
<dbReference type="GO" id="GO:0004180">
    <property type="term" value="F:carboxypeptidase activity"/>
    <property type="evidence" value="ECO:0007669"/>
    <property type="project" value="UniProtKB-KW"/>
</dbReference>
<dbReference type="InterPro" id="IPR000834">
    <property type="entry name" value="Peptidase_M14"/>
</dbReference>
<keyword evidence="6" id="KW-0378">Hydrolase</keyword>
<comment type="similarity">
    <text evidence="2 3">Belongs to the peptidase M14 family.</text>
</comment>
<proteinExistence type="inferred from homology"/>
<dbReference type="InterPro" id="IPR029062">
    <property type="entry name" value="Class_I_gatase-like"/>
</dbReference>
<dbReference type="RefSeq" id="WP_168139101.1">
    <property type="nucleotide sequence ID" value="NZ_JAAVJR010000010.1"/>
</dbReference>
<dbReference type="CDD" id="cd03143">
    <property type="entry name" value="A4_beta-galactosidase_middle_domain"/>
    <property type="match status" value="1"/>
</dbReference>
<dbReference type="Pfam" id="PF00246">
    <property type="entry name" value="Peptidase_M14"/>
    <property type="match status" value="1"/>
</dbReference>
<gene>
    <name evidence="6" type="ORF">HC175_13910</name>
</gene>
<organism evidence="6 7">
    <name type="scientific">Salinimicrobium oceani</name>
    <dbReference type="NCBI Taxonomy" id="2722702"/>
    <lineage>
        <taxon>Bacteria</taxon>
        <taxon>Pseudomonadati</taxon>
        <taxon>Bacteroidota</taxon>
        <taxon>Flavobacteriia</taxon>
        <taxon>Flavobacteriales</taxon>
        <taxon>Flavobacteriaceae</taxon>
        <taxon>Salinimicrobium</taxon>
    </lineage>
</organism>
<keyword evidence="4" id="KW-0732">Signal</keyword>
<evidence type="ECO:0000256" key="1">
    <source>
        <dbReference type="ARBA" id="ARBA00001947"/>
    </source>
</evidence>
<evidence type="ECO:0000259" key="5">
    <source>
        <dbReference type="PROSITE" id="PS52035"/>
    </source>
</evidence>
<evidence type="ECO:0000313" key="6">
    <source>
        <dbReference type="EMBL" id="NJW54011.1"/>
    </source>
</evidence>
<dbReference type="Gene3D" id="3.40.50.880">
    <property type="match status" value="1"/>
</dbReference>
<evidence type="ECO:0000256" key="4">
    <source>
        <dbReference type="SAM" id="SignalP"/>
    </source>
</evidence>
<dbReference type="Gene3D" id="3.40.630.10">
    <property type="entry name" value="Zn peptidases"/>
    <property type="match status" value="1"/>
</dbReference>
<name>A0ABX1D620_9FLAO</name>
<dbReference type="PROSITE" id="PS52035">
    <property type="entry name" value="PEPTIDASE_M14"/>
    <property type="match status" value="1"/>
</dbReference>
<keyword evidence="6" id="KW-0121">Carboxypeptidase</keyword>
<protein>
    <submittedName>
        <fullName evidence="6">Zinc carboxypeptidase</fullName>
    </submittedName>
</protein>
<dbReference type="SUPFAM" id="SSF53187">
    <property type="entry name" value="Zn-dependent exopeptidases"/>
    <property type="match status" value="1"/>
</dbReference>
<dbReference type="SUPFAM" id="SSF52317">
    <property type="entry name" value="Class I glutamine amidotransferase-like"/>
    <property type="match status" value="1"/>
</dbReference>
<comment type="caution">
    <text evidence="3">Lacks conserved residue(s) required for the propagation of feature annotation.</text>
</comment>